<dbReference type="EMBL" id="JAOQKJ010000002">
    <property type="protein sequence ID" value="MCU6743281.1"/>
    <property type="molecule type" value="Genomic_DNA"/>
</dbReference>
<protein>
    <recommendedName>
        <fullName evidence="2">UPF0102 protein OCV77_01980</fullName>
    </recommendedName>
</protein>
<dbReference type="NCBIfam" id="TIGR00252">
    <property type="entry name" value="YraN family protein"/>
    <property type="match status" value="1"/>
</dbReference>
<dbReference type="InterPro" id="IPR003509">
    <property type="entry name" value="UPF0102_YraN-like"/>
</dbReference>
<evidence type="ECO:0000256" key="2">
    <source>
        <dbReference type="HAMAP-Rule" id="MF_00048"/>
    </source>
</evidence>
<dbReference type="Gene3D" id="3.40.1350.10">
    <property type="match status" value="1"/>
</dbReference>
<gene>
    <name evidence="3" type="ORF">OCV77_01980</name>
</gene>
<dbReference type="CDD" id="cd20736">
    <property type="entry name" value="PoNe_Nuclease"/>
    <property type="match status" value="1"/>
</dbReference>
<dbReference type="PANTHER" id="PTHR34039">
    <property type="entry name" value="UPF0102 PROTEIN YRAN"/>
    <property type="match status" value="1"/>
</dbReference>
<evidence type="ECO:0000256" key="1">
    <source>
        <dbReference type="ARBA" id="ARBA00006738"/>
    </source>
</evidence>
<evidence type="ECO:0000313" key="4">
    <source>
        <dbReference type="Proteomes" id="UP001652432"/>
    </source>
</evidence>
<dbReference type="PANTHER" id="PTHR34039:SF1">
    <property type="entry name" value="UPF0102 PROTEIN YRAN"/>
    <property type="match status" value="1"/>
</dbReference>
<organism evidence="3 4">
    <name type="scientific">Suilimivivens aceti</name>
    <dbReference type="NCBI Taxonomy" id="2981774"/>
    <lineage>
        <taxon>Bacteria</taxon>
        <taxon>Bacillati</taxon>
        <taxon>Bacillota</taxon>
        <taxon>Clostridia</taxon>
        <taxon>Lachnospirales</taxon>
        <taxon>Lachnospiraceae</taxon>
        <taxon>Suilimivivens</taxon>
    </lineage>
</organism>
<evidence type="ECO:0000313" key="3">
    <source>
        <dbReference type="EMBL" id="MCU6743281.1"/>
    </source>
</evidence>
<dbReference type="InterPro" id="IPR011335">
    <property type="entry name" value="Restrct_endonuc-II-like"/>
</dbReference>
<sequence length="121" mass="14177">MNKRETGAVYEERAAAYLIQQGFQILEKNFYCRQGEIDLVGIHGEYLVFVEVKYRKSKGKGLPEEAVTAAKQKKICRASDFYRSRNRHFFRYQVRYDVVAILGEEISWYQNAFPYTGACAW</sequence>
<dbReference type="Pfam" id="PF02021">
    <property type="entry name" value="UPF0102"/>
    <property type="match status" value="1"/>
</dbReference>
<dbReference type="Proteomes" id="UP001652432">
    <property type="component" value="Unassembled WGS sequence"/>
</dbReference>
<comment type="similarity">
    <text evidence="1 2">Belongs to the UPF0102 family.</text>
</comment>
<dbReference type="RefSeq" id="WP_262572878.1">
    <property type="nucleotide sequence ID" value="NZ_JAOQKJ010000002.1"/>
</dbReference>
<comment type="caution">
    <text evidence="3">The sequence shown here is derived from an EMBL/GenBank/DDBJ whole genome shotgun (WGS) entry which is preliminary data.</text>
</comment>
<name>A0ABT2SZ58_9FIRM</name>
<dbReference type="SUPFAM" id="SSF52980">
    <property type="entry name" value="Restriction endonuclease-like"/>
    <property type="match status" value="1"/>
</dbReference>
<dbReference type="NCBIfam" id="NF009150">
    <property type="entry name" value="PRK12497.1-3"/>
    <property type="match status" value="1"/>
</dbReference>
<accession>A0ABT2SZ58</accession>
<reference evidence="3 4" key="1">
    <citation type="journal article" date="2021" name="ISME Commun">
        <title>Automated analysis of genomic sequences facilitates high-throughput and comprehensive description of bacteria.</title>
        <authorList>
            <person name="Hitch T.C.A."/>
        </authorList>
    </citation>
    <scope>NUCLEOTIDE SEQUENCE [LARGE SCALE GENOMIC DNA]</scope>
    <source>
        <strain evidence="3 4">Sanger_18</strain>
    </source>
</reference>
<dbReference type="InterPro" id="IPR011856">
    <property type="entry name" value="tRNA_endonuc-like_dom_sf"/>
</dbReference>
<keyword evidence="4" id="KW-1185">Reference proteome</keyword>
<dbReference type="HAMAP" id="MF_00048">
    <property type="entry name" value="UPF0102"/>
    <property type="match status" value="1"/>
</dbReference>
<proteinExistence type="inferred from homology"/>